<evidence type="ECO:0000313" key="3">
    <source>
        <dbReference type="Proteomes" id="UP000219482"/>
    </source>
</evidence>
<dbReference type="AlphaFoldDB" id="A0A286GZK9"/>
<evidence type="ECO:0000256" key="1">
    <source>
        <dbReference type="SAM" id="Phobius"/>
    </source>
</evidence>
<feature type="transmembrane region" description="Helical" evidence="1">
    <location>
        <begin position="98"/>
        <end position="119"/>
    </location>
</feature>
<organism evidence="2 3">
    <name type="scientific">Blastococcus haudaquaticus</name>
    <dbReference type="NCBI Taxonomy" id="1938745"/>
    <lineage>
        <taxon>Bacteria</taxon>
        <taxon>Bacillati</taxon>
        <taxon>Actinomycetota</taxon>
        <taxon>Actinomycetes</taxon>
        <taxon>Geodermatophilales</taxon>
        <taxon>Geodermatophilaceae</taxon>
        <taxon>Blastococcus</taxon>
    </lineage>
</organism>
<proteinExistence type="predicted"/>
<feature type="transmembrane region" description="Helical" evidence="1">
    <location>
        <begin position="125"/>
        <end position="144"/>
    </location>
</feature>
<name>A0A286GZK9_9ACTN</name>
<dbReference type="Proteomes" id="UP000219482">
    <property type="component" value="Unassembled WGS sequence"/>
</dbReference>
<evidence type="ECO:0000313" key="2">
    <source>
        <dbReference type="EMBL" id="SOE00636.1"/>
    </source>
</evidence>
<reference evidence="3" key="1">
    <citation type="submission" date="2017-09" db="EMBL/GenBank/DDBJ databases">
        <authorList>
            <person name="Varghese N."/>
            <person name="Submissions S."/>
        </authorList>
    </citation>
    <scope>NUCLEOTIDE SEQUENCE [LARGE SCALE GENOMIC DNA]</scope>
    <source>
        <strain evidence="3">DSM 44270</strain>
    </source>
</reference>
<dbReference type="EMBL" id="OCNK01000003">
    <property type="protein sequence ID" value="SOE00636.1"/>
    <property type="molecule type" value="Genomic_DNA"/>
</dbReference>
<protein>
    <submittedName>
        <fullName evidence="2">Uncharacterized protein</fullName>
    </submittedName>
</protein>
<dbReference type="RefSeq" id="WP_097184416.1">
    <property type="nucleotide sequence ID" value="NZ_OCNK01000003.1"/>
</dbReference>
<accession>A0A286GZK9</accession>
<feature type="transmembrane region" description="Helical" evidence="1">
    <location>
        <begin position="58"/>
        <end position="78"/>
    </location>
</feature>
<keyword evidence="3" id="KW-1185">Reference proteome</keyword>
<keyword evidence="1" id="KW-1133">Transmembrane helix</keyword>
<sequence>MESDGTAMDTTAAAAELAALDADRARLAERVVQPWWYDALLGLLVAGFISSYSSHNGWIITGALVVFLVGLRGLMAVYRRITGMWVSGLRPGATQRAVRVWFVGYAVVVAAGAVVEFGLEIRGAMVVAGVVLGLGIAAISQWWARIYVAELRGEL</sequence>
<dbReference type="OrthoDB" id="5192819at2"/>
<keyword evidence="1" id="KW-0472">Membrane</keyword>
<gene>
    <name evidence="2" type="ORF">SAMN06272739_2702</name>
</gene>
<keyword evidence="1" id="KW-0812">Transmembrane</keyword>